<name>A0ABY6HK04_9ARCH</name>
<evidence type="ECO:0000313" key="1">
    <source>
        <dbReference type="EMBL" id="UYP43860.1"/>
    </source>
</evidence>
<sequence>MAILSPQASSSIQRSLVSQKLPFPSELAHHLDHLSLPVSMTSHDIRTLGRFLYRTVPPSAYNSISLNFLESLAQGYEHMAHHGHTALSQIPQLAMFAKLI</sequence>
<dbReference type="EMBL" id="CP104013">
    <property type="protein sequence ID" value="UYP43860.1"/>
    <property type="molecule type" value="Genomic_DNA"/>
</dbReference>
<gene>
    <name evidence="1" type="ORF">NEF87_000145</name>
</gene>
<protein>
    <submittedName>
        <fullName evidence="1">Uncharacterized protein</fullName>
    </submittedName>
</protein>
<accession>A0ABY6HK04</accession>
<dbReference type="Proteomes" id="UP001208689">
    <property type="component" value="Chromosome"/>
</dbReference>
<reference evidence="1" key="1">
    <citation type="submission" date="2022-09" db="EMBL/GenBank/DDBJ databases">
        <title>Actin cytoskeleton and complex cell architecture in an #Asgard archaeon.</title>
        <authorList>
            <person name="Ponce Toledo R.I."/>
            <person name="Schleper C."/>
            <person name="Rodrigues Oliveira T."/>
            <person name="Wollweber F."/>
            <person name="Xu J."/>
            <person name="Rittmann S."/>
            <person name="Klingl A."/>
            <person name="Pilhofer M."/>
        </authorList>
    </citation>
    <scope>NUCLEOTIDE SEQUENCE</scope>
    <source>
        <strain evidence="1">B-35</strain>
    </source>
</reference>
<proteinExistence type="predicted"/>
<keyword evidence="2" id="KW-1185">Reference proteome</keyword>
<organism evidence="1 2">
    <name type="scientific">Candidatus Lokiarchaeum ossiferum</name>
    <dbReference type="NCBI Taxonomy" id="2951803"/>
    <lineage>
        <taxon>Archaea</taxon>
        <taxon>Promethearchaeati</taxon>
        <taxon>Promethearchaeota</taxon>
        <taxon>Promethearchaeia</taxon>
        <taxon>Promethearchaeales</taxon>
        <taxon>Promethearchaeaceae</taxon>
        <taxon>Candidatus Lokiarchaeum</taxon>
    </lineage>
</organism>
<evidence type="ECO:0000313" key="2">
    <source>
        <dbReference type="Proteomes" id="UP001208689"/>
    </source>
</evidence>